<keyword evidence="5 9" id="KW-0413">Isomerase</keyword>
<dbReference type="PANTHER" id="PTHR48408">
    <property type="match status" value="1"/>
</dbReference>
<evidence type="ECO:0000256" key="4">
    <source>
        <dbReference type="ARBA" id="ARBA00022723"/>
    </source>
</evidence>
<organism evidence="9 10">
    <name type="scientific">Helianthus annuus</name>
    <name type="common">Common sunflower</name>
    <dbReference type="NCBI Taxonomy" id="4232"/>
    <lineage>
        <taxon>Eukaryota</taxon>
        <taxon>Viridiplantae</taxon>
        <taxon>Streptophyta</taxon>
        <taxon>Embryophyta</taxon>
        <taxon>Tracheophyta</taxon>
        <taxon>Spermatophyta</taxon>
        <taxon>Magnoliopsida</taxon>
        <taxon>eudicotyledons</taxon>
        <taxon>Gunneridae</taxon>
        <taxon>Pentapetalae</taxon>
        <taxon>asterids</taxon>
        <taxon>campanulids</taxon>
        <taxon>Asterales</taxon>
        <taxon>Asteraceae</taxon>
        <taxon>Asteroideae</taxon>
        <taxon>Heliantheae alliance</taxon>
        <taxon>Heliantheae</taxon>
        <taxon>Helianthus</taxon>
    </lineage>
</organism>
<keyword evidence="6" id="KW-0119">Carbohydrate metabolism</keyword>
<keyword evidence="4" id="KW-0479">Metal-binding</keyword>
<dbReference type="GO" id="GO:0009045">
    <property type="term" value="F:xylose isomerase activity"/>
    <property type="evidence" value="ECO:0007669"/>
    <property type="project" value="UniProtKB-EC"/>
</dbReference>
<evidence type="ECO:0000313" key="8">
    <source>
        <dbReference type="EMBL" id="KAF5792569.1"/>
    </source>
</evidence>
<keyword evidence="3" id="KW-0859">Xylose metabolism</keyword>
<dbReference type="AlphaFoldDB" id="A0A251TYS1"/>
<evidence type="ECO:0000256" key="5">
    <source>
        <dbReference type="ARBA" id="ARBA00023235"/>
    </source>
</evidence>
<dbReference type="EC" id="5.3.1.5" evidence="2"/>
<dbReference type="InterPro" id="IPR001998">
    <property type="entry name" value="Xylose_isomerase"/>
</dbReference>
<dbReference type="GO" id="GO:0042732">
    <property type="term" value="P:D-xylose metabolic process"/>
    <property type="evidence" value="ECO:0007669"/>
    <property type="project" value="UniProtKB-KW"/>
</dbReference>
<comment type="similarity">
    <text evidence="1">Belongs to the xylose isomerase family.</text>
</comment>
<proteinExistence type="inferred from homology"/>
<evidence type="ECO:0000256" key="7">
    <source>
        <dbReference type="ARBA" id="ARBA00033659"/>
    </source>
</evidence>
<dbReference type="PROSITE" id="PS51415">
    <property type="entry name" value="XYLOSE_ISOMERASE"/>
    <property type="match status" value="1"/>
</dbReference>
<dbReference type="Gene3D" id="3.20.20.150">
    <property type="entry name" value="Divalent-metal-dependent TIM barrel enzymes"/>
    <property type="match status" value="1"/>
</dbReference>
<dbReference type="EMBL" id="MNCJ02000324">
    <property type="protein sequence ID" value="KAF5792569.1"/>
    <property type="molecule type" value="Genomic_DNA"/>
</dbReference>
<dbReference type="STRING" id="4232.A0A251TYS1"/>
<accession>A0A251TYS1</accession>
<name>A0A251TYS1_HELAN</name>
<dbReference type="Proteomes" id="UP000215914">
    <property type="component" value="Chromosome 9"/>
</dbReference>
<dbReference type="GO" id="GO:0046872">
    <property type="term" value="F:metal ion binding"/>
    <property type="evidence" value="ECO:0007669"/>
    <property type="project" value="UniProtKB-KW"/>
</dbReference>
<reference evidence="8 10" key="1">
    <citation type="journal article" date="2017" name="Nature">
        <title>The sunflower genome provides insights into oil metabolism, flowering and Asterid evolution.</title>
        <authorList>
            <person name="Badouin H."/>
            <person name="Gouzy J."/>
            <person name="Grassa C.J."/>
            <person name="Murat F."/>
            <person name="Staton S.E."/>
            <person name="Cottret L."/>
            <person name="Lelandais-Briere C."/>
            <person name="Owens G.L."/>
            <person name="Carrere S."/>
            <person name="Mayjonade B."/>
            <person name="Legrand L."/>
            <person name="Gill N."/>
            <person name="Kane N.C."/>
            <person name="Bowers J.E."/>
            <person name="Hubner S."/>
            <person name="Bellec A."/>
            <person name="Berard A."/>
            <person name="Berges H."/>
            <person name="Blanchet N."/>
            <person name="Boniface M.C."/>
            <person name="Brunel D."/>
            <person name="Catrice O."/>
            <person name="Chaidir N."/>
            <person name="Claudel C."/>
            <person name="Donnadieu C."/>
            <person name="Faraut T."/>
            <person name="Fievet G."/>
            <person name="Helmstetter N."/>
            <person name="King M."/>
            <person name="Knapp S.J."/>
            <person name="Lai Z."/>
            <person name="Le Paslier M.C."/>
            <person name="Lippi Y."/>
            <person name="Lorenzon L."/>
            <person name="Mandel J.R."/>
            <person name="Marage G."/>
            <person name="Marchand G."/>
            <person name="Marquand E."/>
            <person name="Bret-Mestries E."/>
            <person name="Morien E."/>
            <person name="Nambeesan S."/>
            <person name="Nguyen T."/>
            <person name="Pegot-Espagnet P."/>
            <person name="Pouilly N."/>
            <person name="Raftis F."/>
            <person name="Sallet E."/>
            <person name="Schiex T."/>
            <person name="Thomas J."/>
            <person name="Vandecasteele C."/>
            <person name="Vares D."/>
            <person name="Vear F."/>
            <person name="Vautrin S."/>
            <person name="Crespi M."/>
            <person name="Mangin B."/>
            <person name="Burke J.M."/>
            <person name="Salse J."/>
            <person name="Munos S."/>
            <person name="Vincourt P."/>
            <person name="Rieseberg L.H."/>
            <person name="Langlade N.B."/>
        </authorList>
    </citation>
    <scope>NUCLEOTIDE SEQUENCE [LARGE SCALE GENOMIC DNA]</scope>
    <source>
        <strain evidence="10">cv. SF193</strain>
        <tissue evidence="8">Leaves</tissue>
    </source>
</reference>
<dbReference type="InterPro" id="IPR036237">
    <property type="entry name" value="Xyl_isomerase-like_sf"/>
</dbReference>
<evidence type="ECO:0000313" key="9">
    <source>
        <dbReference type="EMBL" id="OTG16285.1"/>
    </source>
</evidence>
<dbReference type="PANTHER" id="PTHR48408:SF1">
    <property type="entry name" value="XYLOSE ISOMERASE"/>
    <property type="match status" value="1"/>
</dbReference>
<dbReference type="InParanoid" id="A0A251TYS1"/>
<reference evidence="8" key="3">
    <citation type="submission" date="2020-06" db="EMBL/GenBank/DDBJ databases">
        <title>Helianthus annuus Genome sequencing and assembly Release 2.</title>
        <authorList>
            <person name="Gouzy J."/>
            <person name="Langlade N."/>
            <person name="Munos S."/>
        </authorList>
    </citation>
    <scope>NUCLEOTIDE SEQUENCE</scope>
    <source>
        <tissue evidence="8">Leaves</tissue>
    </source>
</reference>
<protein>
    <recommendedName>
        <fullName evidence="2">xylose isomerase</fullName>
        <ecNumber evidence="2">5.3.1.5</ecNumber>
    </recommendedName>
</protein>
<dbReference type="SUPFAM" id="SSF51658">
    <property type="entry name" value="Xylose isomerase-like"/>
    <property type="match status" value="1"/>
</dbReference>
<sequence>MGKNMKDWLRFSVAFWHTFRGTRGEMWPWEDGTNSLAMAKRRMRANFEFLEKLGVDRWCFRDRDIATDAETLEETKANLDEVVALAKELQAWFFEAAVGYKKKIGFNGIYAFLFDTVIKRLEGFF</sequence>
<dbReference type="EMBL" id="CM007898">
    <property type="protein sequence ID" value="OTG16285.1"/>
    <property type="molecule type" value="Genomic_DNA"/>
</dbReference>
<dbReference type="Gramene" id="mRNA:HanXRQr2_Chr09g0407441">
    <property type="protein sequence ID" value="mRNA:HanXRQr2_Chr09g0407441"/>
    <property type="gene ID" value="HanXRQr2_Chr09g0407441"/>
</dbReference>
<keyword evidence="10" id="KW-1185">Reference proteome</keyword>
<evidence type="ECO:0000256" key="2">
    <source>
        <dbReference type="ARBA" id="ARBA00011958"/>
    </source>
</evidence>
<evidence type="ECO:0000256" key="3">
    <source>
        <dbReference type="ARBA" id="ARBA00022629"/>
    </source>
</evidence>
<comment type="catalytic activity">
    <reaction evidence="7">
        <text>alpha-D-xylose = alpha-D-xylulofuranose</text>
        <dbReference type="Rhea" id="RHEA:22816"/>
        <dbReference type="ChEBI" id="CHEBI:28518"/>
        <dbReference type="ChEBI" id="CHEBI:188998"/>
        <dbReference type="EC" id="5.3.1.5"/>
    </reaction>
</comment>
<reference evidence="9" key="2">
    <citation type="submission" date="2017-02" db="EMBL/GenBank/DDBJ databases">
        <title>Sunflower complete genome.</title>
        <authorList>
            <person name="Langlade N."/>
            <person name="Munos S."/>
        </authorList>
    </citation>
    <scope>NUCLEOTIDE SEQUENCE [LARGE SCALE GENOMIC DNA]</scope>
    <source>
        <tissue evidence="9">Leaves</tissue>
    </source>
</reference>
<evidence type="ECO:0000256" key="6">
    <source>
        <dbReference type="ARBA" id="ARBA00023277"/>
    </source>
</evidence>
<evidence type="ECO:0000256" key="1">
    <source>
        <dbReference type="ARBA" id="ARBA00005765"/>
    </source>
</evidence>
<gene>
    <name evidence="9" type="ORF">HannXRQ_Chr09g0269751</name>
    <name evidence="8" type="ORF">HanXRQr2_Chr09g0407441</name>
</gene>
<evidence type="ECO:0000313" key="10">
    <source>
        <dbReference type="Proteomes" id="UP000215914"/>
    </source>
</evidence>